<comment type="caution">
    <text evidence="1">The sequence shown here is derived from an EMBL/GenBank/DDBJ whole genome shotgun (WGS) entry which is preliminary data.</text>
</comment>
<accession>A0A0F6MR28</accession>
<reference evidence="1" key="1">
    <citation type="submission" date="2012-01" db="EMBL/GenBank/DDBJ databases">
        <title>The Genome Sequence of Treponema denticola OTK.</title>
        <authorList>
            <consortium name="The Broad Institute Genome Sequencing Platform"/>
            <person name="Earl A."/>
            <person name="Ward D."/>
            <person name="Feldgarden M."/>
            <person name="Gevers D."/>
            <person name="Blanton J.M."/>
            <person name="Fenno C.J."/>
            <person name="Baranova O.V."/>
            <person name="Mathney J."/>
            <person name="Dewhirst F.E."/>
            <person name="Izard J."/>
            <person name="Young S.K."/>
            <person name="Zeng Q."/>
            <person name="Gargeya S."/>
            <person name="Fitzgerald M."/>
            <person name="Haas B."/>
            <person name="Abouelleil A."/>
            <person name="Alvarado L."/>
            <person name="Arachchi H.M."/>
            <person name="Berlin A."/>
            <person name="Chapman S.B."/>
            <person name="Gearin G."/>
            <person name="Goldberg J."/>
            <person name="Griggs A."/>
            <person name="Gujja S."/>
            <person name="Hansen M."/>
            <person name="Heiman D."/>
            <person name="Howarth C."/>
            <person name="Larimer J."/>
            <person name="Lui A."/>
            <person name="MacDonald P.J.P."/>
            <person name="McCowen C."/>
            <person name="Montmayeur A."/>
            <person name="Murphy C."/>
            <person name="Neiman D."/>
            <person name="Pearson M."/>
            <person name="Priest M."/>
            <person name="Roberts A."/>
            <person name="Saif S."/>
            <person name="Shea T."/>
            <person name="Sisk P."/>
            <person name="Stolte C."/>
            <person name="Sykes S."/>
            <person name="Wortman J."/>
            <person name="Nusbaum C."/>
            <person name="Birren B."/>
        </authorList>
    </citation>
    <scope>NUCLEOTIDE SEQUENCE [LARGE SCALE GENOMIC DNA]</scope>
    <source>
        <strain evidence="1">OTK</strain>
    </source>
</reference>
<sequence length="194" mass="20534">MGIIGRFLKVAKEDKFNVVTAETRKGFDEEALLYASAGDDSVPCDNDRLILIKAGNTGEKAAVGSLNESQGAKPGEKILYSRDKNGKVVATIKMLNSGNIEIELKGDCKIKTEGNIELNGSDFGGLIKIEELKMQLQKNMAILNGILGTLKAPIPEPGNGAPSAFQAALITAIGTMQTGDFSNIENKKVKHGGG</sequence>
<evidence type="ECO:0008006" key="2">
    <source>
        <dbReference type="Google" id="ProtNLM"/>
    </source>
</evidence>
<proteinExistence type="predicted"/>
<organism evidence="1">
    <name type="scientific">Treponema denticola OTK</name>
    <dbReference type="NCBI Taxonomy" id="999434"/>
    <lineage>
        <taxon>Bacteria</taxon>
        <taxon>Pseudomonadati</taxon>
        <taxon>Spirochaetota</taxon>
        <taxon>Spirochaetia</taxon>
        <taxon>Spirochaetales</taxon>
        <taxon>Treponemataceae</taxon>
        <taxon>Treponema</taxon>
    </lineage>
</organism>
<dbReference type="EMBL" id="AGDY01000004">
    <property type="protein sequence ID" value="EMB23321.1"/>
    <property type="molecule type" value="Genomic_DNA"/>
</dbReference>
<dbReference type="HOGENOM" id="CLU_1474564_0_0_12"/>
<dbReference type="AlphaFoldDB" id="A0A0F6MR28"/>
<dbReference type="PATRIC" id="fig|999434.4.peg.480"/>
<dbReference type="Proteomes" id="UP000011701">
    <property type="component" value="Chromosome"/>
</dbReference>
<evidence type="ECO:0000313" key="1">
    <source>
        <dbReference type="EMBL" id="EMB23321.1"/>
    </source>
</evidence>
<gene>
    <name evidence="1" type="ORF">HMPREF9723_00459</name>
</gene>
<dbReference type="RefSeq" id="WP_002690719.1">
    <property type="nucleotide sequence ID" value="NZ_CM001797.1"/>
</dbReference>
<protein>
    <recommendedName>
        <fullName evidence="2">Phage baseplate assembly protein V</fullName>
    </recommendedName>
</protein>
<name>A0A0F6MR28_TREDN</name>